<evidence type="ECO:0000256" key="1">
    <source>
        <dbReference type="SAM" id="Phobius"/>
    </source>
</evidence>
<proteinExistence type="predicted"/>
<dbReference type="SUPFAM" id="SSF75304">
    <property type="entry name" value="Amidase signature (AS) enzymes"/>
    <property type="match status" value="1"/>
</dbReference>
<dbReference type="InterPro" id="IPR023631">
    <property type="entry name" value="Amidase_dom"/>
</dbReference>
<evidence type="ECO:0000259" key="2">
    <source>
        <dbReference type="Pfam" id="PF01425"/>
    </source>
</evidence>
<dbReference type="PANTHER" id="PTHR11895">
    <property type="entry name" value="TRANSAMIDASE"/>
    <property type="match status" value="1"/>
</dbReference>
<dbReference type="Pfam" id="PF01425">
    <property type="entry name" value="Amidase"/>
    <property type="match status" value="1"/>
</dbReference>
<sequence length="566" mass="61444">MKNLEGIEAVDRRGFMAYMSALGFGGTLLPGVLWAQLQERGEITSEILADASVVAGLDFTEEERDQMVQGLNRNLEAYEALRAFPVSNHITPAVQFDPILPGRTLPSQTRAFRFTRHIGLQRPPDPETLAFMSVTQLSELIRTRQLSSTELTTLYLERLERHGPTLEAVITLMSDRALEHAARADREIESGAYRGPLHGVPWGAKDLLAAEGFRTTWGARSYADQVIGEDATIVRRLEEAGAILVAKLTLGALAQGDYWYGGRTRNPWNLEQGSSGSSAGSAAATAAGLVGFAIGSETLGSIVSPSTRCGVTGLRPTYGRVSRSGAMALSWSMDKLGPMARSVEDCALVFDRIHGADGRDPTARTAPFNWDSERPLSEFRIGYFRRGFESQRATDHDVAALETLRSLGVEPVPVDLPSDYPLNALRIILNAEAAAAFDELTLSGQDDLLVRQTPGSWPNSFRTARMIPAVEYIQANRVRTMLMGALEAALEGVDVFITPTSGPGVSMMTNLTGHPAVVVPSGFNDNGTPVSTVFIGQLWADAETLRVAKAWQDATDFHTRRPPLFG</sequence>
<dbReference type="GO" id="GO:0050567">
    <property type="term" value="F:glutaminyl-tRNA synthase (glutamine-hydrolyzing) activity"/>
    <property type="evidence" value="ECO:0007669"/>
    <property type="project" value="TreeGrafter"/>
</dbReference>
<protein>
    <recommendedName>
        <fullName evidence="2">Amidase domain-containing protein</fullName>
    </recommendedName>
</protein>
<feature type="domain" description="Amidase" evidence="2">
    <location>
        <begin position="150"/>
        <end position="502"/>
    </location>
</feature>
<accession>A0A381QC77</accession>
<dbReference type="AlphaFoldDB" id="A0A381QC77"/>
<keyword evidence="1" id="KW-0812">Transmembrane</keyword>
<dbReference type="InterPro" id="IPR000120">
    <property type="entry name" value="Amidase"/>
</dbReference>
<name>A0A381QC77_9ZZZZ</name>
<organism evidence="3">
    <name type="scientific">marine metagenome</name>
    <dbReference type="NCBI Taxonomy" id="408172"/>
    <lineage>
        <taxon>unclassified sequences</taxon>
        <taxon>metagenomes</taxon>
        <taxon>ecological metagenomes</taxon>
    </lineage>
</organism>
<keyword evidence="1" id="KW-1133">Transmembrane helix</keyword>
<dbReference type="PANTHER" id="PTHR11895:SF73">
    <property type="entry name" value="AMIDASE FAMILY PROTEIN"/>
    <property type="match status" value="1"/>
</dbReference>
<reference evidence="3" key="1">
    <citation type="submission" date="2018-05" db="EMBL/GenBank/DDBJ databases">
        <authorList>
            <person name="Lanie J.A."/>
            <person name="Ng W.-L."/>
            <person name="Kazmierczak K.M."/>
            <person name="Andrzejewski T.M."/>
            <person name="Davidsen T.M."/>
            <person name="Wayne K.J."/>
            <person name="Tettelin H."/>
            <person name="Glass J.I."/>
            <person name="Rusch D."/>
            <person name="Podicherti R."/>
            <person name="Tsui H.-C.T."/>
            <person name="Winkler M.E."/>
        </authorList>
    </citation>
    <scope>NUCLEOTIDE SEQUENCE</scope>
</reference>
<dbReference type="Gene3D" id="3.90.1300.10">
    <property type="entry name" value="Amidase signature (AS) domain"/>
    <property type="match status" value="1"/>
</dbReference>
<dbReference type="InterPro" id="IPR036928">
    <property type="entry name" value="AS_sf"/>
</dbReference>
<evidence type="ECO:0000313" key="3">
    <source>
        <dbReference type="EMBL" id="SUZ76906.1"/>
    </source>
</evidence>
<feature type="transmembrane region" description="Helical" evidence="1">
    <location>
        <begin position="15"/>
        <end position="35"/>
    </location>
</feature>
<keyword evidence="1" id="KW-0472">Membrane</keyword>
<gene>
    <name evidence="3" type="ORF">METZ01_LOCUS29760</name>
</gene>
<dbReference type="EMBL" id="UINC01001295">
    <property type="protein sequence ID" value="SUZ76906.1"/>
    <property type="molecule type" value="Genomic_DNA"/>
</dbReference>